<dbReference type="EMBL" id="JADIKF010000040">
    <property type="protein sequence ID" value="MBM7131307.1"/>
    <property type="molecule type" value="Genomic_DNA"/>
</dbReference>
<sequence>MRPFIGITIALLLAVLAESAFALPRQSFTVRTHDANVTVDCFAPCADTTHPAVLILSGSKGFGAPAYDEIGKTFRHAGLNAYLVHFLTQTDLSAIDSAGSSAAREKYYASRQTQWIADVKSVLAYFNNRPGAPGKAGMLGISLGAEIALATSANDADIGALVIVDGNFPDGYSQPVHSLPPLLLIWGGADRTFPLPVGLGLQKLARQLGQDPDLEIYKGGAHAFFLKPMPQARAAHWSTANFLVSQLSASGKP</sequence>
<evidence type="ECO:0000259" key="2">
    <source>
        <dbReference type="Pfam" id="PF01738"/>
    </source>
</evidence>
<keyword evidence="4" id="KW-1185">Reference proteome</keyword>
<evidence type="ECO:0000256" key="1">
    <source>
        <dbReference type="SAM" id="SignalP"/>
    </source>
</evidence>
<dbReference type="PANTHER" id="PTHR46623:SF6">
    <property type="entry name" value="ALPHA_BETA-HYDROLASES SUPERFAMILY PROTEIN"/>
    <property type="match status" value="1"/>
</dbReference>
<feature type="signal peptide" evidence="1">
    <location>
        <begin position="1"/>
        <end position="22"/>
    </location>
</feature>
<keyword evidence="1" id="KW-0732">Signal</keyword>
<dbReference type="Proteomes" id="UP001430193">
    <property type="component" value="Unassembled WGS sequence"/>
</dbReference>
<feature type="chain" id="PRO_5046463822" evidence="1">
    <location>
        <begin position="23"/>
        <end position="253"/>
    </location>
</feature>
<name>A0ABS2KKI9_9GAMM</name>
<dbReference type="InterPro" id="IPR051049">
    <property type="entry name" value="Dienelactone_hydrolase-like"/>
</dbReference>
<dbReference type="InterPro" id="IPR002925">
    <property type="entry name" value="Dienelactn_hydro"/>
</dbReference>
<dbReference type="SUPFAM" id="SSF53474">
    <property type="entry name" value="alpha/beta-Hydrolases"/>
    <property type="match status" value="1"/>
</dbReference>
<keyword evidence="3" id="KW-0378">Hydrolase</keyword>
<dbReference type="Pfam" id="PF01738">
    <property type="entry name" value="DLH"/>
    <property type="match status" value="1"/>
</dbReference>
<dbReference type="Gene3D" id="3.40.50.1820">
    <property type="entry name" value="alpha/beta hydrolase"/>
    <property type="match status" value="1"/>
</dbReference>
<dbReference type="GO" id="GO:0016787">
    <property type="term" value="F:hydrolase activity"/>
    <property type="evidence" value="ECO:0007669"/>
    <property type="project" value="UniProtKB-KW"/>
</dbReference>
<feature type="domain" description="Dienelactone hydrolase" evidence="2">
    <location>
        <begin position="49"/>
        <end position="232"/>
    </location>
</feature>
<comment type="caution">
    <text evidence="3">The sequence shown here is derived from an EMBL/GenBank/DDBJ whole genome shotgun (WGS) entry which is preliminary data.</text>
</comment>
<evidence type="ECO:0000313" key="4">
    <source>
        <dbReference type="Proteomes" id="UP001430193"/>
    </source>
</evidence>
<evidence type="ECO:0000313" key="3">
    <source>
        <dbReference type="EMBL" id="MBM7131307.1"/>
    </source>
</evidence>
<dbReference type="PANTHER" id="PTHR46623">
    <property type="entry name" value="CARBOXYMETHYLENEBUTENOLIDASE-RELATED"/>
    <property type="match status" value="1"/>
</dbReference>
<organism evidence="3 4">
    <name type="scientific">Dyella mobilis</name>
    <dbReference type="NCBI Taxonomy" id="1849582"/>
    <lineage>
        <taxon>Bacteria</taxon>
        <taxon>Pseudomonadati</taxon>
        <taxon>Pseudomonadota</taxon>
        <taxon>Gammaproteobacteria</taxon>
        <taxon>Lysobacterales</taxon>
        <taxon>Rhodanobacteraceae</taxon>
        <taxon>Dyella</taxon>
    </lineage>
</organism>
<accession>A0ABS2KKI9</accession>
<dbReference type="InterPro" id="IPR029058">
    <property type="entry name" value="AB_hydrolase_fold"/>
</dbReference>
<dbReference type="RefSeq" id="WP_204632894.1">
    <property type="nucleotide sequence ID" value="NZ_BSOC01000005.1"/>
</dbReference>
<proteinExistence type="predicted"/>
<reference evidence="3" key="1">
    <citation type="submission" date="2020-10" db="EMBL/GenBank/DDBJ databases">
        <title>Phylogeny of dyella-like bacteria.</title>
        <authorList>
            <person name="Fu J."/>
        </authorList>
    </citation>
    <scope>NUCLEOTIDE SEQUENCE</scope>
    <source>
        <strain evidence="3">DHON07</strain>
    </source>
</reference>
<gene>
    <name evidence="3" type="ORF">ISS99_17405</name>
</gene>
<protein>
    <submittedName>
        <fullName evidence="3">Dienelactone hydrolase family protein</fullName>
    </submittedName>
</protein>